<keyword evidence="3" id="KW-1185">Reference proteome</keyword>
<organism evidence="2 3">
    <name type="scientific">Paramarasmius palmivorus</name>
    <dbReference type="NCBI Taxonomy" id="297713"/>
    <lineage>
        <taxon>Eukaryota</taxon>
        <taxon>Fungi</taxon>
        <taxon>Dikarya</taxon>
        <taxon>Basidiomycota</taxon>
        <taxon>Agaricomycotina</taxon>
        <taxon>Agaricomycetes</taxon>
        <taxon>Agaricomycetidae</taxon>
        <taxon>Agaricales</taxon>
        <taxon>Marasmiineae</taxon>
        <taxon>Marasmiaceae</taxon>
        <taxon>Paramarasmius</taxon>
    </lineage>
</organism>
<protein>
    <submittedName>
        <fullName evidence="2">Uncharacterized protein</fullName>
    </submittedName>
</protein>
<sequence length="327" mass="35947">MPFKNSAFKAIVSKLLRRDSSTSLAPMESVLHDSTAAKGKGVNTRENDPKDVDEVSSAGAPMDWIPSLDSDESFDVGQLSPNLSKTLETPEEAVYVKSSCVVNTQNNRTRYTYTYTRKRILYTIVEDYEGEAGCFDAGESDTVDVADEEGNEDGEWEEYQLKFESDETLNDCSANEDGLLSFAMVLRLGEPKKSVDDAAMVGWETFDETSLPPLVYLTEGGEKPDEWELMGFATALKMLQPVVMDDTRQVAKLDIGPFDESSLPPLEFLTESEGTSAEGEDLICFSAALNMKGMKSLVANCWAESFNEDSLPSLVFLTEDKVSGADV</sequence>
<proteinExistence type="predicted"/>
<reference evidence="2 3" key="1">
    <citation type="submission" date="2024-01" db="EMBL/GenBank/DDBJ databases">
        <title>A draft genome for a cacao thread blight-causing isolate of Paramarasmius palmivorus.</title>
        <authorList>
            <person name="Baruah I.K."/>
            <person name="Bukari Y."/>
            <person name="Amoako-Attah I."/>
            <person name="Meinhardt L.W."/>
            <person name="Bailey B.A."/>
            <person name="Cohen S.P."/>
        </authorList>
    </citation>
    <scope>NUCLEOTIDE SEQUENCE [LARGE SCALE GENOMIC DNA]</scope>
    <source>
        <strain evidence="2 3">GH-12</strain>
    </source>
</reference>
<dbReference type="Proteomes" id="UP001383192">
    <property type="component" value="Unassembled WGS sequence"/>
</dbReference>
<feature type="region of interest" description="Disordered" evidence="1">
    <location>
        <begin position="26"/>
        <end position="59"/>
    </location>
</feature>
<evidence type="ECO:0000256" key="1">
    <source>
        <dbReference type="SAM" id="MobiDB-lite"/>
    </source>
</evidence>
<gene>
    <name evidence="2" type="ORF">VNI00_011394</name>
</gene>
<evidence type="ECO:0000313" key="2">
    <source>
        <dbReference type="EMBL" id="KAK7036729.1"/>
    </source>
</evidence>
<name>A0AAW0CCJ8_9AGAR</name>
<accession>A0AAW0CCJ8</accession>
<evidence type="ECO:0000313" key="3">
    <source>
        <dbReference type="Proteomes" id="UP001383192"/>
    </source>
</evidence>
<feature type="compositionally biased region" description="Basic and acidic residues" evidence="1">
    <location>
        <begin position="43"/>
        <end position="53"/>
    </location>
</feature>
<dbReference type="AlphaFoldDB" id="A0AAW0CCJ8"/>
<comment type="caution">
    <text evidence="2">The sequence shown here is derived from an EMBL/GenBank/DDBJ whole genome shotgun (WGS) entry which is preliminary data.</text>
</comment>
<dbReference type="EMBL" id="JAYKXP010000049">
    <property type="protein sequence ID" value="KAK7036729.1"/>
    <property type="molecule type" value="Genomic_DNA"/>
</dbReference>